<evidence type="ECO:0000256" key="7">
    <source>
        <dbReference type="ARBA" id="ARBA00023014"/>
    </source>
</evidence>
<feature type="domain" description="Radical SAM core" evidence="9">
    <location>
        <begin position="789"/>
        <end position="1012"/>
    </location>
</feature>
<evidence type="ECO:0000256" key="6">
    <source>
        <dbReference type="ARBA" id="ARBA00023004"/>
    </source>
</evidence>
<keyword evidence="4" id="KW-0949">S-adenosyl-L-methionine</keyword>
<name>A0ABY6HDP7_9FIRM</name>
<dbReference type="CDD" id="cd01335">
    <property type="entry name" value="Radical_SAM"/>
    <property type="match status" value="2"/>
</dbReference>
<evidence type="ECO:0000313" key="10">
    <source>
        <dbReference type="EMBL" id="UYO62590.1"/>
    </source>
</evidence>
<dbReference type="SFLD" id="SFLDG01123">
    <property type="entry name" value="methyltransferase_(Class_B)"/>
    <property type="match status" value="2"/>
</dbReference>
<dbReference type="RefSeq" id="WP_228878590.1">
    <property type="nucleotide sequence ID" value="NZ_CABIIK010000005.1"/>
</dbReference>
<dbReference type="SUPFAM" id="SSF102114">
    <property type="entry name" value="Radical SAM enzymes"/>
    <property type="match status" value="2"/>
</dbReference>
<feature type="domain" description="B12-binding" evidence="8">
    <location>
        <begin position="5"/>
        <end position="140"/>
    </location>
</feature>
<evidence type="ECO:0000313" key="11">
    <source>
        <dbReference type="Proteomes" id="UP001163550"/>
    </source>
</evidence>
<evidence type="ECO:0000256" key="4">
    <source>
        <dbReference type="ARBA" id="ARBA00022691"/>
    </source>
</evidence>
<comment type="cofactor">
    <cofactor evidence="1">
        <name>[4Fe-4S] cluster</name>
        <dbReference type="ChEBI" id="CHEBI:49883"/>
    </cofactor>
</comment>
<sequence length="1196" mass="135289">MKTINLKLMLIHRGTRTHSITQIEPIGHMSLAEMMASKGIEVAVFSGELLKGLEFLAATGSDGNTVVGLYCDYENQSAVESFSREIKRRYGATVLVGGPQTVGLGEDFLRASQADAIMRGEGEYSLFEAIHALQNETIEKWESIPGLCSLRSDGSYYDNGIYPAIENLDALPIITGTIKSAQHQGINHMAVMSGRGCPFHCSFCYEGGNSKNVRRRSVANVMQEIRCRLKQNPNVKYIFFGDDTFTLDKERVRSFCEQLKELRKEYDFVWFADAHVNIVIKYPEIVKMMVDAGLVRMQIGIESCNQHIIDIYNKKIKREGLFEVIEICQAAGLPQLVGNIIIGGALETRESLDYTFDTVNQMIKAGRGMVEVVSTFYMPFPETAMSKNPQAFGIYVKDEGALTSVGDFPVIETATLSIEEICAARNEFFEMNTRLMRKMLSDGEIPDEVILKSYALSEKYGLSGMWQGLAYSRYPYFDAQYKARIRGDKLTKDYDEETVFATHPQRIALLSLTPELAAEIPVLNGFVYSPFEFEVLKYSSGKVSMLEMAEILFPAYQHSFENFEAFKEHLLQTIKKLEQVGMCVLSGALTAQATDQQWQVRETTGENIVKNKFILFKLSTIGMEIAGFSRNGAFLGIYGLASYLDANGYDAIVCECRPDQTIDYLKRYPFHEICGIGFSVDFENKHVVRKVSAAITETYRIPVLIGGPEAISLDEDYLRQSQATAIVRGEGELAMVAVLEAIKAQQSLDKIPGIFYLNESGQAIDMGEGPVVENLDELPFPAYDKSITPIDFSSLYLMSSRGCPYHCVFCHEGALKRPMRQRSVDNVIAEMKYFLQKYPELSYFKFCDDTLVTNPQWLDAFCREAKALQAIRPFQFYCEADVVSLSRRPEVLKAMVDAGLNRLQIGIETVDKEMLKVYRKNISPEIVETVVKAAYDAGVQQVFGALLVGGPFENREHIEKNKAFGAKLLRLGPGMMEIAPSIVMPYPMTDIGLHPEKYGLTIYDRQGLSSISDYPMMDSETMDRREIMGAYQEYLQSFVDEVKIMLNDGELTHEDILRCYQTALAVNGPKYWINIISHHKPTLTAYYTMLAREAASRIVDVDRQELPHWRPQRLIEMWRDVDFSQGYPLLWGEALSPFEYEIMKYATGKSTIATMTELLYERFGKPFGEGQDELMERIIETLKIFDKKYWLLVVPF</sequence>
<dbReference type="SFLD" id="SFLDG01082">
    <property type="entry name" value="B12-binding_domain_containing"/>
    <property type="match status" value="2"/>
</dbReference>
<dbReference type="Pfam" id="PF04055">
    <property type="entry name" value="Radical_SAM"/>
    <property type="match status" value="2"/>
</dbReference>
<evidence type="ECO:0000256" key="5">
    <source>
        <dbReference type="ARBA" id="ARBA00022723"/>
    </source>
</evidence>
<dbReference type="InterPro" id="IPR007197">
    <property type="entry name" value="rSAM"/>
</dbReference>
<evidence type="ECO:0000256" key="1">
    <source>
        <dbReference type="ARBA" id="ARBA00001966"/>
    </source>
</evidence>
<dbReference type="PANTHER" id="PTHR43409">
    <property type="entry name" value="ANAEROBIC MAGNESIUM-PROTOPORPHYRIN IX MONOMETHYL ESTER CYCLASE-RELATED"/>
    <property type="match status" value="1"/>
</dbReference>
<keyword evidence="5" id="KW-0479">Metal-binding</keyword>
<dbReference type="Gene3D" id="3.40.50.280">
    <property type="entry name" value="Cobalamin-binding domain"/>
    <property type="match status" value="2"/>
</dbReference>
<evidence type="ECO:0000256" key="2">
    <source>
        <dbReference type="ARBA" id="ARBA00022603"/>
    </source>
</evidence>
<keyword evidence="11" id="KW-1185">Reference proteome</keyword>
<dbReference type="PROSITE" id="PS51918">
    <property type="entry name" value="RADICAL_SAM"/>
    <property type="match status" value="2"/>
</dbReference>
<dbReference type="PANTHER" id="PTHR43409:SF7">
    <property type="entry name" value="BLL1977 PROTEIN"/>
    <property type="match status" value="1"/>
</dbReference>
<dbReference type="PROSITE" id="PS51332">
    <property type="entry name" value="B12_BINDING"/>
    <property type="match status" value="2"/>
</dbReference>
<dbReference type="InterPro" id="IPR051198">
    <property type="entry name" value="BchE-like"/>
</dbReference>
<reference evidence="10" key="1">
    <citation type="submission" date="2021-11" db="EMBL/GenBank/DDBJ databases">
        <title>Isoprene-degrading acetogen.</title>
        <authorList>
            <person name="Yang Y."/>
            <person name="Jin H."/>
            <person name="Yan J."/>
        </authorList>
    </citation>
    <scope>NUCLEOTIDE SEQUENCE</scope>
    <source>
        <strain evidence="10">Berkeley</strain>
    </source>
</reference>
<feature type="domain" description="Radical SAM core" evidence="9">
    <location>
        <begin position="183"/>
        <end position="419"/>
    </location>
</feature>
<accession>A0ABY6HDP7</accession>
<dbReference type="InterPro" id="IPR006158">
    <property type="entry name" value="Cobalamin-bd"/>
</dbReference>
<dbReference type="InterPro" id="IPR006638">
    <property type="entry name" value="Elp3/MiaA/NifB-like_rSAM"/>
</dbReference>
<dbReference type="SFLD" id="SFLDS00029">
    <property type="entry name" value="Radical_SAM"/>
    <property type="match status" value="2"/>
</dbReference>
<keyword evidence="3" id="KW-0808">Transferase</keyword>
<evidence type="ECO:0000259" key="9">
    <source>
        <dbReference type="PROSITE" id="PS51918"/>
    </source>
</evidence>
<dbReference type="InterPro" id="IPR058240">
    <property type="entry name" value="rSAM_sf"/>
</dbReference>
<keyword evidence="2" id="KW-0489">Methyltransferase</keyword>
<organism evidence="10 11">
    <name type="scientific">Acetobacterium wieringae</name>
    <dbReference type="NCBI Taxonomy" id="52694"/>
    <lineage>
        <taxon>Bacteria</taxon>
        <taxon>Bacillati</taxon>
        <taxon>Bacillota</taxon>
        <taxon>Clostridia</taxon>
        <taxon>Eubacteriales</taxon>
        <taxon>Eubacteriaceae</taxon>
        <taxon>Acetobacterium</taxon>
    </lineage>
</organism>
<gene>
    <name evidence="10" type="ORF">LNN31_17685</name>
</gene>
<dbReference type="SMART" id="SM00729">
    <property type="entry name" value="Elp3"/>
    <property type="match status" value="2"/>
</dbReference>
<dbReference type="InterPro" id="IPR034466">
    <property type="entry name" value="Methyltransferase_Class_B"/>
</dbReference>
<evidence type="ECO:0000259" key="8">
    <source>
        <dbReference type="PROSITE" id="PS51332"/>
    </source>
</evidence>
<evidence type="ECO:0000256" key="3">
    <source>
        <dbReference type="ARBA" id="ARBA00022679"/>
    </source>
</evidence>
<dbReference type="InterPro" id="IPR023404">
    <property type="entry name" value="rSAM_horseshoe"/>
</dbReference>
<keyword evidence="6" id="KW-0408">Iron</keyword>
<feature type="domain" description="B12-binding" evidence="8">
    <location>
        <begin position="618"/>
        <end position="749"/>
    </location>
</feature>
<dbReference type="Gene3D" id="3.80.30.20">
    <property type="entry name" value="tm_1862 like domain"/>
    <property type="match status" value="2"/>
</dbReference>
<proteinExistence type="predicted"/>
<dbReference type="Proteomes" id="UP001163550">
    <property type="component" value="Chromosome"/>
</dbReference>
<protein>
    <submittedName>
        <fullName evidence="10">Radical SAM protein</fullName>
    </submittedName>
</protein>
<keyword evidence="7" id="KW-0411">Iron-sulfur</keyword>
<dbReference type="EMBL" id="CP087994">
    <property type="protein sequence ID" value="UYO62590.1"/>
    <property type="molecule type" value="Genomic_DNA"/>
</dbReference>